<proteinExistence type="predicted"/>
<reference evidence="1" key="1">
    <citation type="submission" date="2014-09" db="EMBL/GenBank/DDBJ databases">
        <authorList>
            <person name="Magalhaes I.L.F."/>
            <person name="Oliveira U."/>
            <person name="Santos F.R."/>
            <person name="Vidigal T.H.D.A."/>
            <person name="Brescovit A.D."/>
            <person name="Santos A.J."/>
        </authorList>
    </citation>
    <scope>NUCLEOTIDE SEQUENCE</scope>
    <source>
        <tissue evidence="1">Shoot tissue taken approximately 20 cm above the soil surface</tissue>
    </source>
</reference>
<accession>A0A0A9GLN3</accession>
<evidence type="ECO:0000313" key="1">
    <source>
        <dbReference type="EMBL" id="JAE24329.1"/>
    </source>
</evidence>
<organism evidence="1">
    <name type="scientific">Arundo donax</name>
    <name type="common">Giant reed</name>
    <name type="synonym">Donax arundinaceus</name>
    <dbReference type="NCBI Taxonomy" id="35708"/>
    <lineage>
        <taxon>Eukaryota</taxon>
        <taxon>Viridiplantae</taxon>
        <taxon>Streptophyta</taxon>
        <taxon>Embryophyta</taxon>
        <taxon>Tracheophyta</taxon>
        <taxon>Spermatophyta</taxon>
        <taxon>Magnoliopsida</taxon>
        <taxon>Liliopsida</taxon>
        <taxon>Poales</taxon>
        <taxon>Poaceae</taxon>
        <taxon>PACMAD clade</taxon>
        <taxon>Arundinoideae</taxon>
        <taxon>Arundineae</taxon>
        <taxon>Arundo</taxon>
    </lineage>
</organism>
<protein>
    <submittedName>
        <fullName evidence="1">Uncharacterized protein</fullName>
    </submittedName>
</protein>
<dbReference type="EMBL" id="GBRH01173567">
    <property type="protein sequence ID" value="JAE24329.1"/>
    <property type="molecule type" value="Transcribed_RNA"/>
</dbReference>
<reference evidence="1" key="2">
    <citation type="journal article" date="2015" name="Data Brief">
        <title>Shoot transcriptome of the giant reed, Arundo donax.</title>
        <authorList>
            <person name="Barrero R.A."/>
            <person name="Guerrero F.D."/>
            <person name="Moolhuijzen P."/>
            <person name="Goolsby J.A."/>
            <person name="Tidwell J."/>
            <person name="Bellgard S.E."/>
            <person name="Bellgard M.I."/>
        </authorList>
    </citation>
    <scope>NUCLEOTIDE SEQUENCE</scope>
    <source>
        <tissue evidence="1">Shoot tissue taken approximately 20 cm above the soil surface</tissue>
    </source>
</reference>
<name>A0A0A9GLN3_ARUDO</name>
<dbReference type="AlphaFoldDB" id="A0A0A9GLN3"/>
<sequence length="22" mass="2680">MFCENRRISYCFYCCVLYVGIP</sequence>